<dbReference type="CDD" id="cd19961">
    <property type="entry name" value="EcYidC-like_peri"/>
    <property type="match status" value="1"/>
</dbReference>
<dbReference type="GO" id="GO:0005886">
    <property type="term" value="C:plasma membrane"/>
    <property type="evidence" value="ECO:0007669"/>
    <property type="project" value="UniProtKB-SubCell"/>
</dbReference>
<dbReference type="PANTHER" id="PTHR12428:SF65">
    <property type="entry name" value="CYTOCHROME C OXIDASE ASSEMBLY PROTEIN COX18, MITOCHONDRIAL"/>
    <property type="match status" value="1"/>
</dbReference>
<keyword evidence="4 13" id="KW-0813">Transport</keyword>
<name>A0A1X7D072_9BACT</name>
<comment type="similarity">
    <text evidence="2 13">Belongs to the OXA1/ALB3/YidC family. Type 1 subfamily.</text>
</comment>
<dbReference type="InterPro" id="IPR028053">
    <property type="entry name" value="Membr_insert_YidC_N"/>
</dbReference>
<dbReference type="NCBIfam" id="TIGR03592">
    <property type="entry name" value="yidC_oxa1_cterm"/>
    <property type="match status" value="1"/>
</dbReference>
<evidence type="ECO:0000259" key="15">
    <source>
        <dbReference type="Pfam" id="PF14849"/>
    </source>
</evidence>
<dbReference type="InterPro" id="IPR038221">
    <property type="entry name" value="YidC_periplasmic_sf"/>
</dbReference>
<feature type="transmembrane region" description="Helical" evidence="13">
    <location>
        <begin position="351"/>
        <end position="370"/>
    </location>
</feature>
<keyword evidence="5 13" id="KW-1003">Cell membrane</keyword>
<gene>
    <name evidence="13" type="primary">yidC</name>
    <name evidence="16" type="ORF">SAMN06295933_1486</name>
</gene>
<dbReference type="Pfam" id="PF02096">
    <property type="entry name" value="60KD_IMP"/>
    <property type="match status" value="1"/>
</dbReference>
<dbReference type="Proteomes" id="UP000192906">
    <property type="component" value="Unassembled WGS sequence"/>
</dbReference>
<dbReference type="GO" id="GO:0051205">
    <property type="term" value="P:protein insertion into membrane"/>
    <property type="evidence" value="ECO:0007669"/>
    <property type="project" value="TreeGrafter"/>
</dbReference>
<comment type="function">
    <text evidence="13">Required for the insertion and/or proper folding and/or complex formation of integral membrane proteins into the membrane. Involved in integration of membrane proteins that insert both dependently and independently of the Sec translocase complex, as well as at least some lipoproteins. Aids folding of multispanning membrane proteins.</text>
</comment>
<evidence type="ECO:0000313" key="16">
    <source>
        <dbReference type="EMBL" id="SMF06254.1"/>
    </source>
</evidence>
<dbReference type="PANTHER" id="PTHR12428">
    <property type="entry name" value="OXA1"/>
    <property type="match status" value="1"/>
</dbReference>
<keyword evidence="17" id="KW-1185">Reference proteome</keyword>
<evidence type="ECO:0000256" key="3">
    <source>
        <dbReference type="ARBA" id="ARBA00015325"/>
    </source>
</evidence>
<evidence type="ECO:0000256" key="2">
    <source>
        <dbReference type="ARBA" id="ARBA00010527"/>
    </source>
</evidence>
<feature type="domain" description="Membrane insertase YidC N-terminal" evidence="15">
    <location>
        <begin position="77"/>
        <end position="338"/>
    </location>
</feature>
<evidence type="ECO:0000256" key="5">
    <source>
        <dbReference type="ARBA" id="ARBA00022475"/>
    </source>
</evidence>
<dbReference type="Pfam" id="PF14849">
    <property type="entry name" value="YidC_periplas"/>
    <property type="match status" value="1"/>
</dbReference>
<dbReference type="GO" id="GO:0032977">
    <property type="term" value="F:membrane insertase activity"/>
    <property type="evidence" value="ECO:0007669"/>
    <property type="project" value="InterPro"/>
</dbReference>
<evidence type="ECO:0000256" key="6">
    <source>
        <dbReference type="ARBA" id="ARBA00022692"/>
    </source>
</evidence>
<dbReference type="EMBL" id="FWZU01000002">
    <property type="protein sequence ID" value="SMF06254.1"/>
    <property type="molecule type" value="Genomic_DNA"/>
</dbReference>
<evidence type="ECO:0000256" key="4">
    <source>
        <dbReference type="ARBA" id="ARBA00022448"/>
    </source>
</evidence>
<organism evidence="16 17">
    <name type="scientific">Desulfovibrio gilichinskyi</name>
    <dbReference type="NCBI Taxonomy" id="1519643"/>
    <lineage>
        <taxon>Bacteria</taxon>
        <taxon>Pseudomonadati</taxon>
        <taxon>Thermodesulfobacteriota</taxon>
        <taxon>Desulfovibrionia</taxon>
        <taxon>Desulfovibrionales</taxon>
        <taxon>Desulfovibrionaceae</taxon>
        <taxon>Desulfovibrio</taxon>
    </lineage>
</organism>
<evidence type="ECO:0000256" key="11">
    <source>
        <dbReference type="ARBA" id="ARBA00033245"/>
    </source>
</evidence>
<dbReference type="HAMAP" id="MF_01810">
    <property type="entry name" value="YidC_type1"/>
    <property type="match status" value="1"/>
</dbReference>
<evidence type="ECO:0000256" key="12">
    <source>
        <dbReference type="ARBA" id="ARBA00033342"/>
    </source>
</evidence>
<sequence>MSEKLKMENKRVILAVALSFVVLLGWQFLFPTQPQQPVPVQTQQSVEKQEAVKGPVSNQFPDPMTTSAIVSAKGTKLKVETPLYSAVINSQGGLLENFKLKLYKETIEANSPDVDMVGANALDKAPMGIILNGIPTWTRGVWGYEGDNLSLNGDKIGTLVFRGEVEGFRIERRLTFHADNYLIDEDVRILNESNPSGQGRVAFTTATKSLSADGDRYNPTRISWYGTDGLKTESDREDLQKTGIEVTGDLNWGAIDSNFFILALLPEAKDVTVKGKVQDDIFRVAAEHTVSLDKGIERKLACSYFFGPMDPNYMNKVSGNLAAAIDFGWFDIIAKPLTIALEWFNQYVHNYGISIILLTIAIKLLFWPLSQKSYKSMEQMKRLQPMVAKLREKYGDDKERLNKESMQLYKTYNVNPAGGCLPMVLQIPVFFGLYKALLGTVALRHADFITHFPFTDIIWLADLSAKDPLYITPIVMGATMFLQQKMTPSAGDPTQQKIMMLLPLVFTFMFLNFPAGLVVYWLVNNVLSIAQQWIITRKVK</sequence>
<evidence type="ECO:0000256" key="7">
    <source>
        <dbReference type="ARBA" id="ARBA00022927"/>
    </source>
</evidence>
<evidence type="ECO:0000256" key="9">
    <source>
        <dbReference type="ARBA" id="ARBA00023136"/>
    </source>
</evidence>
<dbReference type="STRING" id="1519643.SAMN06295933_1486"/>
<keyword evidence="6 13" id="KW-0812">Transmembrane</keyword>
<comment type="subcellular location">
    <subcellularLocation>
        <location evidence="1">Cell inner membrane</location>
        <topology evidence="1">Multi-pass membrane protein</topology>
    </subcellularLocation>
    <subcellularLocation>
        <location evidence="13">Cell membrane</location>
        <topology evidence="13">Multi-pass membrane protein</topology>
    </subcellularLocation>
</comment>
<dbReference type="InterPro" id="IPR001708">
    <property type="entry name" value="YidC/ALB3/OXA1/COX18"/>
</dbReference>
<dbReference type="AlphaFoldDB" id="A0A1X7D072"/>
<accession>A0A1X7D072</accession>
<evidence type="ECO:0000313" key="17">
    <source>
        <dbReference type="Proteomes" id="UP000192906"/>
    </source>
</evidence>
<keyword evidence="9 13" id="KW-0472">Membrane</keyword>
<evidence type="ECO:0000256" key="8">
    <source>
        <dbReference type="ARBA" id="ARBA00022989"/>
    </source>
</evidence>
<dbReference type="CDD" id="cd20070">
    <property type="entry name" value="5TM_YidC_Alb3"/>
    <property type="match status" value="1"/>
</dbReference>
<evidence type="ECO:0000256" key="10">
    <source>
        <dbReference type="ARBA" id="ARBA00023186"/>
    </source>
</evidence>
<comment type="subunit">
    <text evidence="13">Interacts with the Sec translocase complex via SecD. Specifically interacts with transmembrane segments of nascent integral membrane proteins during membrane integration.</text>
</comment>
<reference evidence="17" key="1">
    <citation type="submission" date="2017-04" db="EMBL/GenBank/DDBJ databases">
        <authorList>
            <person name="Varghese N."/>
            <person name="Submissions S."/>
        </authorList>
    </citation>
    <scope>NUCLEOTIDE SEQUENCE [LARGE SCALE GENOMIC DNA]</scope>
    <source>
        <strain evidence="17">K3S</strain>
    </source>
</reference>
<comment type="caution">
    <text evidence="13">Lacks conserved residue(s) required for the propagation of feature annotation.</text>
</comment>
<feature type="domain" description="Membrane insertase YidC/Oxa/ALB C-terminal" evidence="14">
    <location>
        <begin position="351"/>
        <end position="537"/>
    </location>
</feature>
<feature type="transmembrane region" description="Helical" evidence="13">
    <location>
        <begin position="501"/>
        <end position="523"/>
    </location>
</feature>
<evidence type="ECO:0000256" key="1">
    <source>
        <dbReference type="ARBA" id="ARBA00004429"/>
    </source>
</evidence>
<proteinExistence type="inferred from homology"/>
<keyword evidence="8 13" id="KW-1133">Transmembrane helix</keyword>
<evidence type="ECO:0000259" key="14">
    <source>
        <dbReference type="Pfam" id="PF02096"/>
    </source>
</evidence>
<dbReference type="InterPro" id="IPR047196">
    <property type="entry name" value="YidC_ALB_C"/>
</dbReference>
<keyword evidence="7 13" id="KW-0653">Protein transport</keyword>
<protein>
    <recommendedName>
        <fullName evidence="3 13">Membrane protein insertase YidC</fullName>
    </recommendedName>
    <alternativeName>
        <fullName evidence="12 13">Foldase YidC</fullName>
    </alternativeName>
    <alternativeName>
        <fullName evidence="11 13">Membrane integrase YidC</fullName>
    </alternativeName>
    <alternativeName>
        <fullName evidence="13">Membrane protein YidC</fullName>
    </alternativeName>
</protein>
<feature type="transmembrane region" description="Helical" evidence="13">
    <location>
        <begin position="12"/>
        <end position="30"/>
    </location>
</feature>
<evidence type="ECO:0000256" key="13">
    <source>
        <dbReference type="HAMAP-Rule" id="MF_01810"/>
    </source>
</evidence>
<dbReference type="PRINTS" id="PR00701">
    <property type="entry name" value="60KDINNERMP"/>
</dbReference>
<dbReference type="InterPro" id="IPR019998">
    <property type="entry name" value="Membr_insert_YidC"/>
</dbReference>
<keyword evidence="10 13" id="KW-0143">Chaperone</keyword>
<dbReference type="NCBIfam" id="TIGR03593">
    <property type="entry name" value="yidC_nterm"/>
    <property type="match status" value="1"/>
</dbReference>
<dbReference type="GO" id="GO:0015031">
    <property type="term" value="P:protein transport"/>
    <property type="evidence" value="ECO:0007669"/>
    <property type="project" value="UniProtKB-KW"/>
</dbReference>
<dbReference type="InterPro" id="IPR028055">
    <property type="entry name" value="YidC/Oxa/ALB_C"/>
</dbReference>
<dbReference type="PRINTS" id="PR01900">
    <property type="entry name" value="YIDCPROTEIN"/>
</dbReference>
<dbReference type="Gene3D" id="2.70.98.90">
    <property type="match status" value="1"/>
</dbReference>